<proteinExistence type="predicted"/>
<organism evidence="1 2">
    <name type="scientific">Sinorhizobium fredii (strain USDA 257)</name>
    <dbReference type="NCBI Taxonomy" id="1185652"/>
    <lineage>
        <taxon>Bacteria</taxon>
        <taxon>Pseudomonadati</taxon>
        <taxon>Pseudomonadota</taxon>
        <taxon>Alphaproteobacteria</taxon>
        <taxon>Hyphomicrobiales</taxon>
        <taxon>Rhizobiaceae</taxon>
        <taxon>Sinorhizobium/Ensifer group</taxon>
        <taxon>Sinorhizobium</taxon>
    </lineage>
</organism>
<dbReference type="KEGG" id="sfd:USDA257_c43600"/>
<dbReference type="PATRIC" id="fig|1185652.3.peg.4525"/>
<name>I3XAJ2_SINF2</name>
<gene>
    <name evidence="1" type="ORF">USDA257_c43600</name>
</gene>
<dbReference type="EMBL" id="CP003563">
    <property type="protein sequence ID" value="AFL52898.1"/>
    <property type="molecule type" value="Genomic_DNA"/>
</dbReference>
<dbReference type="Proteomes" id="UP000006180">
    <property type="component" value="Chromosome"/>
</dbReference>
<accession>I3XAJ2</accession>
<dbReference type="AlphaFoldDB" id="I3XAJ2"/>
<sequence length="411" mass="43945">MVVCWQQSTNVRADEPIKTMLSSSDTPTFSWDFGARWEDVDTPDLFPNVTFPGAQPRGFEPPDIVGTRTNLSFRLPLEYPGIGRFFLEWDGTISHASGSSRKVVQPTGSSFDFVAGEPAGGNISLATATDLMGATAAGTIHFTDTLGDDAGIMAFAHSPAGNGNAVTQYATSGTQSGAAFLALVTSGNTPSAAAYAAFVDDRGLFFQALGDLDGTVIKSKVEQRANHFDQTLWLGASLDLANGWTITPRLGPTYRSTRQDTVYRTEVDIDESIMSGAAIPAIGYHETVRLSADYYGVVSGFSAETPVSENVWLRINFSAGVAHYKARLDNRATAIFPEADIGLSSTGQRRSGGTFLADVSAAMIFSSHESLALKFEAGTSFLADVPIYRSSKLGTDSTQSYFLAVGLEHRF</sequence>
<evidence type="ECO:0000313" key="2">
    <source>
        <dbReference type="Proteomes" id="UP000006180"/>
    </source>
</evidence>
<reference evidence="1 2" key="1">
    <citation type="journal article" date="2012" name="J. Bacteriol.">
        <title>Complete genome sequence of the broad-host-range strain Sinorhizobium fredii USDA257.</title>
        <authorList>
            <person name="Schuldes J."/>
            <person name="Rodriguez Orbegoso M."/>
            <person name="Schmeisser C."/>
            <person name="Krishnan H.B."/>
            <person name="Daniel R."/>
            <person name="Streit W.R."/>
        </authorList>
    </citation>
    <scope>NUCLEOTIDE SEQUENCE [LARGE SCALE GENOMIC DNA]</scope>
    <source>
        <strain evidence="1 2">USDA 257</strain>
    </source>
</reference>
<dbReference type="eggNOG" id="ENOG502ZG84">
    <property type="taxonomic scope" value="Bacteria"/>
</dbReference>
<dbReference type="HOGENOM" id="CLU_625395_0_0_5"/>
<protein>
    <submittedName>
        <fullName evidence="1">Uncharacterized protein</fullName>
    </submittedName>
</protein>
<evidence type="ECO:0000313" key="1">
    <source>
        <dbReference type="EMBL" id="AFL52898.1"/>
    </source>
</evidence>